<name>A0A2T3Z8W0_TRIA4</name>
<dbReference type="AlphaFoldDB" id="A0A2T3Z8W0"/>
<evidence type="ECO:0000313" key="3">
    <source>
        <dbReference type="Proteomes" id="UP000240493"/>
    </source>
</evidence>
<gene>
    <name evidence="2" type="ORF">M441DRAFT_68297</name>
</gene>
<evidence type="ECO:0000313" key="2">
    <source>
        <dbReference type="EMBL" id="PTB41249.1"/>
    </source>
</evidence>
<keyword evidence="3" id="KW-1185">Reference proteome</keyword>
<sequence>MSPDPMIEFSSSCRSDNPGRKGSQGCITAFLQATTACGPRCPKEAITETAPTGRDQEHQQRSISAIHPRAAAIGPLAIWRDSTADGSTAGSRRKKNTRRLESHWKSIVNCSQSTPHFAELRSPAHENEALRIGTSRRGLGVWPPGRFGDQSWRCQGLAGQRALAAGGPAVHSPRCWGAAAGAEPPDWTPDCSAAQRSHRPGAAPIPQSCPHCRLGGTGGHESRLTESTAQDGAVVITWCSVLYADASRGIRRQFEGANGMSSRDTETSLAAVMRGVLP</sequence>
<feature type="region of interest" description="Disordered" evidence="1">
    <location>
        <begin position="1"/>
        <end position="20"/>
    </location>
</feature>
<evidence type="ECO:0000256" key="1">
    <source>
        <dbReference type="SAM" id="MobiDB-lite"/>
    </source>
</evidence>
<dbReference type="Proteomes" id="UP000240493">
    <property type="component" value="Unassembled WGS sequence"/>
</dbReference>
<reference evidence="2 3" key="1">
    <citation type="submission" date="2016-07" db="EMBL/GenBank/DDBJ databases">
        <title>Multiple horizontal gene transfer events from other fungi enriched the ability of initially mycotrophic Trichoderma (Ascomycota) to feed on dead plant biomass.</title>
        <authorList>
            <consortium name="DOE Joint Genome Institute"/>
            <person name="Aerts A."/>
            <person name="Atanasova L."/>
            <person name="Chenthamara K."/>
            <person name="Zhang J."/>
            <person name="Grujic M."/>
            <person name="Henrissat B."/>
            <person name="Kuo A."/>
            <person name="Salamov A."/>
            <person name="Lipzen A."/>
            <person name="Labutti K."/>
            <person name="Barry K."/>
            <person name="Miao Y."/>
            <person name="Rahimi M.J."/>
            <person name="Shen Q."/>
            <person name="Grigoriev I.V."/>
            <person name="Kubicek C.P."/>
            <person name="Druzhinina I.S."/>
        </authorList>
    </citation>
    <scope>NUCLEOTIDE SEQUENCE [LARGE SCALE GENOMIC DNA]</scope>
    <source>
        <strain evidence="2 3">CBS 433.97</strain>
    </source>
</reference>
<protein>
    <submittedName>
        <fullName evidence="2">Uncharacterized protein</fullName>
    </submittedName>
</protein>
<accession>A0A2T3Z8W0</accession>
<proteinExistence type="predicted"/>
<organism evidence="2 3">
    <name type="scientific">Trichoderma asperellum (strain ATCC 204424 / CBS 433.97 / NBRC 101777)</name>
    <dbReference type="NCBI Taxonomy" id="1042311"/>
    <lineage>
        <taxon>Eukaryota</taxon>
        <taxon>Fungi</taxon>
        <taxon>Dikarya</taxon>
        <taxon>Ascomycota</taxon>
        <taxon>Pezizomycotina</taxon>
        <taxon>Sordariomycetes</taxon>
        <taxon>Hypocreomycetidae</taxon>
        <taxon>Hypocreales</taxon>
        <taxon>Hypocreaceae</taxon>
        <taxon>Trichoderma</taxon>
    </lineage>
</organism>
<dbReference type="EMBL" id="KZ679261">
    <property type="protein sequence ID" value="PTB41249.1"/>
    <property type="molecule type" value="Genomic_DNA"/>
</dbReference>